<keyword evidence="5" id="KW-0804">Transcription</keyword>
<evidence type="ECO:0000313" key="8">
    <source>
        <dbReference type="EMBL" id="GAA2027164.1"/>
    </source>
</evidence>
<gene>
    <name evidence="8" type="ORF">GCM10009839_27280</name>
</gene>
<keyword evidence="2" id="KW-0805">Transcription regulation</keyword>
<feature type="domain" description="RNA polymerase sigma factor 70 region 4 type 2" evidence="7">
    <location>
        <begin position="109"/>
        <end position="159"/>
    </location>
</feature>
<dbReference type="InterPro" id="IPR039425">
    <property type="entry name" value="RNA_pol_sigma-70-like"/>
</dbReference>
<evidence type="ECO:0000259" key="6">
    <source>
        <dbReference type="Pfam" id="PF04542"/>
    </source>
</evidence>
<sequence>MSADHNRGQEAEFRDYVLARRGALMRTAYLLTGDPGQAEDLVQTTLAKAYAAWRRVRTRENPDAYVARALINAHISERRRRRVREWFPGTLPDQAAADRTDAVADRSVLLAALAGLPPGQRAVVVLRFWEDRSETAVADLLGCSVGSVRSQAWRGLAKLRQNPELSRLFDREPVTERMER</sequence>
<dbReference type="Pfam" id="PF08281">
    <property type="entry name" value="Sigma70_r4_2"/>
    <property type="match status" value="1"/>
</dbReference>
<dbReference type="PANTHER" id="PTHR43133:SF50">
    <property type="entry name" value="ECF RNA POLYMERASE SIGMA FACTOR SIGM"/>
    <property type="match status" value="1"/>
</dbReference>
<feature type="domain" description="RNA polymerase sigma-70 region 2" evidence="6">
    <location>
        <begin position="21"/>
        <end position="82"/>
    </location>
</feature>
<evidence type="ECO:0000259" key="7">
    <source>
        <dbReference type="Pfam" id="PF08281"/>
    </source>
</evidence>
<dbReference type="PANTHER" id="PTHR43133">
    <property type="entry name" value="RNA POLYMERASE ECF-TYPE SIGMA FACTO"/>
    <property type="match status" value="1"/>
</dbReference>
<evidence type="ECO:0000256" key="5">
    <source>
        <dbReference type="ARBA" id="ARBA00023163"/>
    </source>
</evidence>
<organism evidence="8 9">
    <name type="scientific">Catenulispora yoronensis</name>
    <dbReference type="NCBI Taxonomy" id="450799"/>
    <lineage>
        <taxon>Bacteria</taxon>
        <taxon>Bacillati</taxon>
        <taxon>Actinomycetota</taxon>
        <taxon>Actinomycetes</taxon>
        <taxon>Catenulisporales</taxon>
        <taxon>Catenulisporaceae</taxon>
        <taxon>Catenulispora</taxon>
    </lineage>
</organism>
<dbReference type="RefSeq" id="WP_344665932.1">
    <property type="nucleotide sequence ID" value="NZ_BAAAQN010000013.1"/>
</dbReference>
<keyword evidence="4" id="KW-0238">DNA-binding</keyword>
<reference evidence="8 9" key="1">
    <citation type="journal article" date="2019" name="Int. J. Syst. Evol. Microbiol.">
        <title>The Global Catalogue of Microorganisms (GCM) 10K type strain sequencing project: providing services to taxonomists for standard genome sequencing and annotation.</title>
        <authorList>
            <consortium name="The Broad Institute Genomics Platform"/>
            <consortium name="The Broad Institute Genome Sequencing Center for Infectious Disease"/>
            <person name="Wu L."/>
            <person name="Ma J."/>
        </authorList>
    </citation>
    <scope>NUCLEOTIDE SEQUENCE [LARGE SCALE GENOMIC DNA]</scope>
    <source>
        <strain evidence="8 9">JCM 16014</strain>
    </source>
</reference>
<dbReference type="NCBIfam" id="TIGR02937">
    <property type="entry name" value="sigma70-ECF"/>
    <property type="match status" value="1"/>
</dbReference>
<accession>A0ABN2U357</accession>
<protein>
    <submittedName>
        <fullName evidence="8">SigE family RNA polymerase sigma factor</fullName>
    </submittedName>
</protein>
<evidence type="ECO:0000256" key="3">
    <source>
        <dbReference type="ARBA" id="ARBA00023082"/>
    </source>
</evidence>
<dbReference type="Gene3D" id="1.10.1740.10">
    <property type="match status" value="1"/>
</dbReference>
<comment type="similarity">
    <text evidence="1">Belongs to the sigma-70 factor family. ECF subfamily.</text>
</comment>
<dbReference type="NCBIfam" id="TIGR02983">
    <property type="entry name" value="SigE-fam_strep"/>
    <property type="match status" value="1"/>
</dbReference>
<dbReference type="EMBL" id="BAAAQN010000013">
    <property type="protein sequence ID" value="GAA2027164.1"/>
    <property type="molecule type" value="Genomic_DNA"/>
</dbReference>
<keyword evidence="9" id="KW-1185">Reference proteome</keyword>
<evidence type="ECO:0000256" key="4">
    <source>
        <dbReference type="ARBA" id="ARBA00023125"/>
    </source>
</evidence>
<evidence type="ECO:0000256" key="1">
    <source>
        <dbReference type="ARBA" id="ARBA00010641"/>
    </source>
</evidence>
<dbReference type="SUPFAM" id="SSF88659">
    <property type="entry name" value="Sigma3 and sigma4 domains of RNA polymerase sigma factors"/>
    <property type="match status" value="1"/>
</dbReference>
<dbReference type="InterPro" id="IPR013249">
    <property type="entry name" value="RNA_pol_sigma70_r4_t2"/>
</dbReference>
<dbReference type="InterPro" id="IPR007627">
    <property type="entry name" value="RNA_pol_sigma70_r2"/>
</dbReference>
<evidence type="ECO:0000256" key="2">
    <source>
        <dbReference type="ARBA" id="ARBA00023015"/>
    </source>
</evidence>
<dbReference type="InterPro" id="IPR036388">
    <property type="entry name" value="WH-like_DNA-bd_sf"/>
</dbReference>
<dbReference type="InterPro" id="IPR013325">
    <property type="entry name" value="RNA_pol_sigma_r2"/>
</dbReference>
<evidence type="ECO:0000313" key="9">
    <source>
        <dbReference type="Proteomes" id="UP001500751"/>
    </source>
</evidence>
<dbReference type="InterPro" id="IPR013324">
    <property type="entry name" value="RNA_pol_sigma_r3/r4-like"/>
</dbReference>
<proteinExistence type="inferred from homology"/>
<dbReference type="CDD" id="cd06171">
    <property type="entry name" value="Sigma70_r4"/>
    <property type="match status" value="1"/>
</dbReference>
<dbReference type="Proteomes" id="UP001500751">
    <property type="component" value="Unassembled WGS sequence"/>
</dbReference>
<dbReference type="SUPFAM" id="SSF88946">
    <property type="entry name" value="Sigma2 domain of RNA polymerase sigma factors"/>
    <property type="match status" value="1"/>
</dbReference>
<dbReference type="InterPro" id="IPR014325">
    <property type="entry name" value="RNA_pol_sigma-E_actinobac"/>
</dbReference>
<name>A0ABN2U357_9ACTN</name>
<comment type="caution">
    <text evidence="8">The sequence shown here is derived from an EMBL/GenBank/DDBJ whole genome shotgun (WGS) entry which is preliminary data.</text>
</comment>
<dbReference type="Gene3D" id="1.10.10.10">
    <property type="entry name" value="Winged helix-like DNA-binding domain superfamily/Winged helix DNA-binding domain"/>
    <property type="match status" value="1"/>
</dbReference>
<keyword evidence="3" id="KW-0731">Sigma factor</keyword>
<dbReference type="Pfam" id="PF04542">
    <property type="entry name" value="Sigma70_r2"/>
    <property type="match status" value="1"/>
</dbReference>
<dbReference type="InterPro" id="IPR014284">
    <property type="entry name" value="RNA_pol_sigma-70_dom"/>
</dbReference>